<feature type="domain" description="ABC3 transporter permease C-terminal" evidence="9">
    <location>
        <begin position="1294"/>
        <end position="1410"/>
    </location>
</feature>
<dbReference type="InParanoid" id="A0A077ZRQ6"/>
<evidence type="ECO:0000256" key="4">
    <source>
        <dbReference type="ARBA" id="ARBA00022989"/>
    </source>
</evidence>
<protein>
    <submittedName>
        <fullName evidence="10">Family protein</fullName>
    </submittedName>
</protein>
<keyword evidence="3 8" id="KW-0812">Transmembrane</keyword>
<feature type="transmembrane region" description="Helical" evidence="8">
    <location>
        <begin position="948"/>
        <end position="973"/>
    </location>
</feature>
<feature type="transmembrane region" description="Helical" evidence="8">
    <location>
        <begin position="1344"/>
        <end position="1372"/>
    </location>
</feature>
<evidence type="ECO:0000259" key="9">
    <source>
        <dbReference type="Pfam" id="PF02687"/>
    </source>
</evidence>
<feature type="domain" description="ABC3 transporter permease C-terminal" evidence="9">
    <location>
        <begin position="707"/>
        <end position="824"/>
    </location>
</feature>
<feature type="transmembrane region" description="Helical" evidence="8">
    <location>
        <begin position="853"/>
        <end position="873"/>
    </location>
</feature>
<evidence type="ECO:0000313" key="11">
    <source>
        <dbReference type="Proteomes" id="UP000039865"/>
    </source>
</evidence>
<dbReference type="OrthoDB" id="312032at2759"/>
<evidence type="ECO:0000256" key="1">
    <source>
        <dbReference type="ARBA" id="ARBA00004651"/>
    </source>
</evidence>
<feature type="compositionally biased region" description="Basic and acidic residues" evidence="7">
    <location>
        <begin position="25"/>
        <end position="41"/>
    </location>
</feature>
<feature type="region of interest" description="Disordered" evidence="7">
    <location>
        <begin position="1"/>
        <end position="86"/>
    </location>
</feature>
<dbReference type="OMA" id="HENRNAK"/>
<evidence type="ECO:0000256" key="5">
    <source>
        <dbReference type="ARBA" id="ARBA00023136"/>
    </source>
</evidence>
<feature type="transmembrane region" description="Helical" evidence="8">
    <location>
        <begin position="153"/>
        <end position="172"/>
    </location>
</feature>
<dbReference type="PANTHER" id="PTHR32522:SF5">
    <property type="entry name" value="ABC3 TRANSPORTER PERMEASE PROTEIN DOMAIN-CONTAINING PROTEIN"/>
    <property type="match status" value="1"/>
</dbReference>
<feature type="transmembrane region" description="Helical" evidence="8">
    <location>
        <begin position="793"/>
        <end position="815"/>
    </location>
</feature>
<dbReference type="EMBL" id="CCKQ01001452">
    <property type="protein sequence ID" value="CDW72562.1"/>
    <property type="molecule type" value="Genomic_DNA"/>
</dbReference>
<comment type="subcellular location">
    <subcellularLocation>
        <location evidence="1">Cell membrane</location>
        <topology evidence="1">Multi-pass membrane protein</topology>
    </subcellularLocation>
</comment>
<evidence type="ECO:0000256" key="7">
    <source>
        <dbReference type="SAM" id="MobiDB-lite"/>
    </source>
</evidence>
<feature type="coiled-coil region" evidence="6">
    <location>
        <begin position="1202"/>
        <end position="1229"/>
    </location>
</feature>
<evidence type="ECO:0000256" key="8">
    <source>
        <dbReference type="SAM" id="Phobius"/>
    </source>
</evidence>
<keyword evidence="4 8" id="KW-1133">Transmembrane helix</keyword>
<gene>
    <name evidence="10" type="primary">Contig4182.g4470</name>
    <name evidence="10" type="ORF">STYLEM_1524</name>
</gene>
<feature type="transmembrane region" description="Helical" evidence="8">
    <location>
        <begin position="1384"/>
        <end position="1404"/>
    </location>
</feature>
<evidence type="ECO:0000256" key="2">
    <source>
        <dbReference type="ARBA" id="ARBA00022475"/>
    </source>
</evidence>
<name>A0A077ZRQ6_STYLE</name>
<dbReference type="PANTHER" id="PTHR32522">
    <property type="match status" value="1"/>
</dbReference>
<evidence type="ECO:0000313" key="10">
    <source>
        <dbReference type="EMBL" id="CDW72562.1"/>
    </source>
</evidence>
<dbReference type="Proteomes" id="UP000039865">
    <property type="component" value="Unassembled WGS sequence"/>
</dbReference>
<feature type="transmembrane region" description="Helical" evidence="8">
    <location>
        <begin position="698"/>
        <end position="725"/>
    </location>
</feature>
<reference evidence="10 11" key="1">
    <citation type="submission" date="2014-06" db="EMBL/GenBank/DDBJ databases">
        <authorList>
            <person name="Swart Estienne"/>
        </authorList>
    </citation>
    <scope>NUCLEOTIDE SEQUENCE [LARGE SCALE GENOMIC DNA]</scope>
    <source>
        <strain evidence="10 11">130c</strain>
    </source>
</reference>
<accession>A0A077ZRQ6</accession>
<dbReference type="GO" id="GO:0005886">
    <property type="term" value="C:plasma membrane"/>
    <property type="evidence" value="ECO:0007669"/>
    <property type="project" value="UniProtKB-SubCell"/>
</dbReference>
<feature type="transmembrane region" description="Helical" evidence="8">
    <location>
        <begin position="1286"/>
        <end position="1310"/>
    </location>
</feature>
<feature type="transmembrane region" description="Helical" evidence="8">
    <location>
        <begin position="885"/>
        <end position="915"/>
    </location>
</feature>
<evidence type="ECO:0000256" key="6">
    <source>
        <dbReference type="SAM" id="Coils"/>
    </source>
</evidence>
<sequence length="1422" mass="159784">MKKNNYFDDANTSKDKGKKNKNNKRQIEPLDSEGIKSDSTNKSKSSNMGKKTQVANHPLESSGLYDLKPNMYDNQTPVMSEGLQDHIGSSSSNLKIVRRRKASIFDDDADIQHPRKRQTEEEILKTNKCWPTFLTILTYLISEQKKKQRSFQIGVFTIFLVVSFLTLLKSAVDVAPVAFVKIGQDQSGAIDFRLTPTTTSAFEDGNRNFYADFPSWYNNTDPSVQKYTNQRKGLTDEEDAVDVDGFKILKFDVFEKKLKNLSGFEGFAPRWTLITKLRNISNPLLNSSSLLLVIVNIHKYLNQFLQDSKKEVDIGLGRYFSQTILGENDIMVTNSALRYLGVNPQNKEQVELYFSYQMFCQILGVCGAESGIYDSLNQTLGGELDPKTVDSVLKNGTFSKQQVYSLLRASGLNIAADNTIEVNVTDQLGNFLNVFGTTNLSLSKQEIDDLLPDLNLAGFTVNATNLNGQNIDLSSLGIAGLNFNINSTEYIGNLNLTNVSAQVGNITINPANFINEDINITVDTFVKNFLSNRNITTVRLNLDPIVEELLANGVIPTKITAKYQVVEGFDSPNGKFSDTLGNVALIDCHSVGHKLRELYGGFIESFRGINPTMFNLLISSYPDFENFIPANFDLCPYALQIEGILTKGVKYYILDDREMENELAKKGTAIVDRVSLQTNATMSTPLMTQVKQIGMVRIFLSSSMGTVVFFLGILSVVLIYSLMLSDVDEKTYSYGMLRALGFRNKSLMGLISMQSFSFSIPGLLSGILVAYFMNLIVRYLIFVYAENTTDYNLSPGAIVLGSLLGILLPIVANIIPIQKALSKNLRVSLDLYHRSVNELTVSIKRLEEMGLSVNQLIVSIMLVFLGVLTYYVAPMAFIYKNYSLFFFILNFILILMILGLAFVSILLLPYIQILFVKIFILIMRKDKNLYQVIRKNLQGHEARNTKTAMMFCIALSFLIFAGSTFELIGHMIISQLESTVGSDLYATSIASKLNFIDEGPLIQFLEEQKLKDGSVHSYSFATGDINELLKMVAPNSNSVQKIYLGSACGYNQVATKVFGLQKNFLKVVNTEYYMPRETQSGLNLQKLDSGDYDSVEALFSNQGLDFDDGTRDPFNITVGYNWQTQSNFTEQIKILAPEGFRDALSLDTQTQARICARYQYNGTDSCANVYRAKIRAMITKIPGFLFMSYRQIAFFGSILISNEQYLDLLNDLLNANQDMKNSYQNLIRDYNFTDGIPKEYLFIKLKPNIDDYRREYIANGVRSYFRDDTTILLDRKSLLDSINSSLLLFQIFVIIVGTIALTLSFFLLLISTTSNIKENLWEFGVIRAIGLTKEQTKRVFMYEAFAVIFGALTLGIVVGLTVAITLTAQFYLFIELPFKLSFPTYLFISMIIMSLFTTYFAVLIPVRDVNNRKIATVLKGGV</sequence>
<keyword evidence="11" id="KW-1185">Reference proteome</keyword>
<keyword evidence="5 8" id="KW-0472">Membrane</keyword>
<dbReference type="Pfam" id="PF02687">
    <property type="entry name" value="FtsX"/>
    <property type="match status" value="2"/>
</dbReference>
<evidence type="ECO:0000256" key="3">
    <source>
        <dbReference type="ARBA" id="ARBA00022692"/>
    </source>
</evidence>
<proteinExistence type="predicted"/>
<dbReference type="InterPro" id="IPR003838">
    <property type="entry name" value="ABC3_permease_C"/>
</dbReference>
<keyword evidence="6" id="KW-0175">Coiled coil</keyword>
<keyword evidence="2" id="KW-1003">Cell membrane</keyword>
<organism evidence="10 11">
    <name type="scientific">Stylonychia lemnae</name>
    <name type="common">Ciliate</name>
    <dbReference type="NCBI Taxonomy" id="5949"/>
    <lineage>
        <taxon>Eukaryota</taxon>
        <taxon>Sar</taxon>
        <taxon>Alveolata</taxon>
        <taxon>Ciliophora</taxon>
        <taxon>Intramacronucleata</taxon>
        <taxon>Spirotrichea</taxon>
        <taxon>Stichotrichia</taxon>
        <taxon>Sporadotrichida</taxon>
        <taxon>Oxytrichidae</taxon>
        <taxon>Stylonychinae</taxon>
        <taxon>Stylonychia</taxon>
    </lineage>
</organism>